<dbReference type="PANTHER" id="PTHR33055:SF17">
    <property type="entry name" value="THIRD ORF IN TRANSPOSON ISC1491"/>
    <property type="match status" value="1"/>
</dbReference>
<keyword evidence="4" id="KW-1185">Reference proteome</keyword>
<feature type="region of interest" description="Disordered" evidence="1">
    <location>
        <begin position="261"/>
        <end position="295"/>
    </location>
</feature>
<organism evidence="3 4">
    <name type="scientific">Kitasatospora misakiensis</name>
    <dbReference type="NCBI Taxonomy" id="67330"/>
    <lineage>
        <taxon>Bacteria</taxon>
        <taxon>Bacillati</taxon>
        <taxon>Actinomycetota</taxon>
        <taxon>Actinomycetes</taxon>
        <taxon>Kitasatosporales</taxon>
        <taxon>Streptomycetaceae</taxon>
        <taxon>Kitasatospora</taxon>
    </lineage>
</organism>
<evidence type="ECO:0000259" key="2">
    <source>
        <dbReference type="Pfam" id="PF01548"/>
    </source>
</evidence>
<dbReference type="InterPro" id="IPR047650">
    <property type="entry name" value="Transpos_IS110"/>
</dbReference>
<dbReference type="Pfam" id="PF01548">
    <property type="entry name" value="DEDD_Tnp_IS110"/>
    <property type="match status" value="1"/>
</dbReference>
<accession>A0ABW0X7C4</accession>
<reference evidence="4" key="1">
    <citation type="journal article" date="2019" name="Int. J. Syst. Evol. Microbiol.">
        <title>The Global Catalogue of Microorganisms (GCM) 10K type strain sequencing project: providing services to taxonomists for standard genome sequencing and annotation.</title>
        <authorList>
            <consortium name="The Broad Institute Genomics Platform"/>
            <consortium name="The Broad Institute Genome Sequencing Center for Infectious Disease"/>
            <person name="Wu L."/>
            <person name="Ma J."/>
        </authorList>
    </citation>
    <scope>NUCLEOTIDE SEQUENCE [LARGE SCALE GENOMIC DNA]</scope>
    <source>
        <strain evidence="4">CGMCC 4.1437</strain>
    </source>
</reference>
<evidence type="ECO:0000313" key="4">
    <source>
        <dbReference type="Proteomes" id="UP001595975"/>
    </source>
</evidence>
<feature type="domain" description="Transposase IS110-like N-terminal" evidence="2">
    <location>
        <begin position="21"/>
        <end position="166"/>
    </location>
</feature>
<dbReference type="RefSeq" id="WP_380227994.1">
    <property type="nucleotide sequence ID" value="NZ_JBHSOF010000038.1"/>
</dbReference>
<proteinExistence type="predicted"/>
<name>A0ABW0X7C4_9ACTN</name>
<comment type="caution">
    <text evidence="3">The sequence shown here is derived from an EMBL/GenBank/DDBJ whole genome shotgun (WGS) entry which is preliminary data.</text>
</comment>
<feature type="region of interest" description="Disordered" evidence="1">
    <location>
        <begin position="313"/>
        <end position="337"/>
    </location>
</feature>
<dbReference type="EMBL" id="JBHSOF010000038">
    <property type="protein sequence ID" value="MFC5666321.1"/>
    <property type="molecule type" value="Genomic_DNA"/>
</dbReference>
<feature type="region of interest" description="Disordered" evidence="1">
    <location>
        <begin position="389"/>
        <end position="415"/>
    </location>
</feature>
<evidence type="ECO:0000256" key="1">
    <source>
        <dbReference type="SAM" id="MobiDB-lite"/>
    </source>
</evidence>
<dbReference type="InterPro" id="IPR002525">
    <property type="entry name" value="Transp_IS110-like_N"/>
</dbReference>
<dbReference type="Proteomes" id="UP001595975">
    <property type="component" value="Unassembled WGS sequence"/>
</dbReference>
<sequence length="415" mass="46339">MTTEATRHVLDDGAAAQVALIDIARASGAVCVQLPQERIEGRRVQEVCTDAASSADAITDPRDRPLHQSVQQVLIEATDTHRKGFFYLLATCGPKSWLVSAREAKKFPSYPKTDILDAVRLAKLAERGRFRASFFPPKPAPQLSDLTHAHTSLAQDRIRHRHRIETLEDAQLKRSTIVAELFRAWRPAILGILVTGERNPLIMVDLARRCLANRRDAHVDEPIRQFADQLGHLLRILLDTINHFPTQIRELDRRMKVPLETMTGRQKDSAGPAGRGNPWRKDALGETPNAPDHTDTLLDAHYRCITNKEATRRRSSWSDPLGVRESQSASPSTEWPIGANAGNFTHSYMIRLPASPEGTVLGLSMVRRCKPGWPSLWISHFPSSGRFSAARPDAPLTMTRNQPSSARRSSKSHRA</sequence>
<dbReference type="PANTHER" id="PTHR33055">
    <property type="entry name" value="TRANSPOSASE FOR INSERTION SEQUENCE ELEMENT IS1111A"/>
    <property type="match status" value="1"/>
</dbReference>
<gene>
    <name evidence="3" type="ORF">ACFP3U_25550</name>
</gene>
<evidence type="ECO:0000313" key="3">
    <source>
        <dbReference type="EMBL" id="MFC5666321.1"/>
    </source>
</evidence>
<protein>
    <submittedName>
        <fullName evidence="3">Transposase</fullName>
    </submittedName>
</protein>